<accession>A0AAD7XKJ0</accession>
<dbReference type="PANTHER" id="PTHR11537">
    <property type="entry name" value="VOLTAGE-GATED POTASSIUM CHANNEL"/>
    <property type="match status" value="1"/>
</dbReference>
<name>A0AAD7XKJ0_9STRA</name>
<feature type="transmembrane region" description="Helical" evidence="12">
    <location>
        <begin position="213"/>
        <end position="241"/>
    </location>
</feature>
<evidence type="ECO:0000256" key="1">
    <source>
        <dbReference type="ARBA" id="ARBA00004141"/>
    </source>
</evidence>
<sequence length="465" mass="52324">MLDEERPQDDEGRTDYQKQNERGRREEVPTARIVTINCRKSMKLPERRAAKTAPSSSVLSRRRGPPRSKLFNLLHGKGSRGKAFNRGLAALIVANTFADILITVPEFEATWGRTFNVFESVSSLLFLAEYVARFAVAGERDKFRGALGRLRYALSPTALVDLASFLPWVVEIVLALAHAGAPLPATALVRVFRMLRILKTERFVGSVDAIWRVVWMNSSILCVGSMMALMLLIFTSTMLYYANRKSGDPTFASIPATMYLSILMLTGQGEPEGELTVLTKFLCAFTAIFSVGMVAIPASMLTFGFEIEATRLAKKRREARLRRRLRFELKDDLLIPTSSSDSDSDHDAKQKRRRDRRQARRDRKRPSSNRRLDLCCPHCACCWRQPVHLPSYDDDDDDGRGGGGGFVDAWKIDKDEEEDGFLAELDSSEEEYEELILGKTLDDAYQDVKKEILNECRASTDASAT</sequence>
<dbReference type="GO" id="GO:0005249">
    <property type="term" value="F:voltage-gated potassium channel activity"/>
    <property type="evidence" value="ECO:0007669"/>
    <property type="project" value="InterPro"/>
</dbReference>
<dbReference type="GO" id="GO:0001508">
    <property type="term" value="P:action potential"/>
    <property type="evidence" value="ECO:0007669"/>
    <property type="project" value="TreeGrafter"/>
</dbReference>
<evidence type="ECO:0000256" key="3">
    <source>
        <dbReference type="ARBA" id="ARBA00022538"/>
    </source>
</evidence>
<protein>
    <recommendedName>
        <fullName evidence="13">Ion transport domain-containing protein</fullName>
    </recommendedName>
</protein>
<dbReference type="GO" id="GO:0008076">
    <property type="term" value="C:voltage-gated potassium channel complex"/>
    <property type="evidence" value="ECO:0007669"/>
    <property type="project" value="InterPro"/>
</dbReference>
<feature type="region of interest" description="Disordered" evidence="11">
    <location>
        <begin position="44"/>
        <end position="69"/>
    </location>
</feature>
<feature type="transmembrane region" description="Helical" evidence="12">
    <location>
        <begin position="284"/>
        <end position="307"/>
    </location>
</feature>
<dbReference type="Gene3D" id="1.10.287.70">
    <property type="match status" value="1"/>
</dbReference>
<keyword evidence="10" id="KW-0407">Ion channel</keyword>
<evidence type="ECO:0000256" key="10">
    <source>
        <dbReference type="ARBA" id="ARBA00023303"/>
    </source>
</evidence>
<comment type="subcellular location">
    <subcellularLocation>
        <location evidence="1">Membrane</location>
        <topology evidence="1">Multi-pass membrane protein</topology>
    </subcellularLocation>
</comment>
<feature type="compositionally biased region" description="Basic residues" evidence="11">
    <location>
        <begin position="349"/>
        <end position="368"/>
    </location>
</feature>
<dbReference type="Pfam" id="PF00520">
    <property type="entry name" value="Ion_trans"/>
    <property type="match status" value="1"/>
</dbReference>
<keyword evidence="9 12" id="KW-0472">Membrane</keyword>
<dbReference type="AlphaFoldDB" id="A0AAD7XKJ0"/>
<evidence type="ECO:0000256" key="12">
    <source>
        <dbReference type="SAM" id="Phobius"/>
    </source>
</evidence>
<evidence type="ECO:0000256" key="6">
    <source>
        <dbReference type="ARBA" id="ARBA00022958"/>
    </source>
</evidence>
<evidence type="ECO:0000256" key="5">
    <source>
        <dbReference type="ARBA" id="ARBA00022826"/>
    </source>
</evidence>
<evidence type="ECO:0000256" key="9">
    <source>
        <dbReference type="ARBA" id="ARBA00023136"/>
    </source>
</evidence>
<dbReference type="InterPro" id="IPR005821">
    <property type="entry name" value="Ion_trans_dom"/>
</dbReference>
<dbReference type="SUPFAM" id="SSF81324">
    <property type="entry name" value="Voltage-gated potassium channels"/>
    <property type="match status" value="1"/>
</dbReference>
<keyword evidence="5" id="KW-0631">Potassium channel</keyword>
<keyword evidence="7 12" id="KW-1133">Transmembrane helix</keyword>
<dbReference type="PANTHER" id="PTHR11537:SF254">
    <property type="entry name" value="POTASSIUM VOLTAGE-GATED CHANNEL PROTEIN SHAB"/>
    <property type="match status" value="1"/>
</dbReference>
<reference evidence="14" key="1">
    <citation type="submission" date="2023-01" db="EMBL/GenBank/DDBJ databases">
        <title>Metagenome sequencing of chrysophaentin producing Chrysophaeum taylorii.</title>
        <authorList>
            <person name="Davison J."/>
            <person name="Bewley C."/>
        </authorList>
    </citation>
    <scope>NUCLEOTIDE SEQUENCE</scope>
    <source>
        <strain evidence="14">NIES-1699</strain>
    </source>
</reference>
<comment type="caution">
    <text evidence="14">The sequence shown here is derived from an EMBL/GenBank/DDBJ whole genome shotgun (WGS) entry which is preliminary data.</text>
</comment>
<proteinExistence type="predicted"/>
<evidence type="ECO:0000313" key="14">
    <source>
        <dbReference type="EMBL" id="KAJ8606635.1"/>
    </source>
</evidence>
<feature type="domain" description="Ion transport" evidence="13">
    <location>
        <begin position="83"/>
        <end position="302"/>
    </location>
</feature>
<evidence type="ECO:0000256" key="2">
    <source>
        <dbReference type="ARBA" id="ARBA00022448"/>
    </source>
</evidence>
<keyword evidence="15" id="KW-1185">Reference proteome</keyword>
<evidence type="ECO:0000256" key="4">
    <source>
        <dbReference type="ARBA" id="ARBA00022692"/>
    </source>
</evidence>
<keyword evidence="2" id="KW-0813">Transport</keyword>
<keyword evidence="4 12" id="KW-0812">Transmembrane</keyword>
<evidence type="ECO:0000256" key="7">
    <source>
        <dbReference type="ARBA" id="ARBA00022989"/>
    </source>
</evidence>
<keyword evidence="3" id="KW-0633">Potassium transport</keyword>
<feature type="region of interest" description="Disordered" evidence="11">
    <location>
        <begin position="338"/>
        <end position="370"/>
    </location>
</feature>
<gene>
    <name evidence="14" type="ORF">CTAYLR_008399</name>
</gene>
<dbReference type="EMBL" id="JAQMWT010000262">
    <property type="protein sequence ID" value="KAJ8606635.1"/>
    <property type="molecule type" value="Genomic_DNA"/>
</dbReference>
<feature type="compositionally biased region" description="Basic and acidic residues" evidence="11">
    <location>
        <begin position="9"/>
        <end position="29"/>
    </location>
</feature>
<evidence type="ECO:0000256" key="11">
    <source>
        <dbReference type="SAM" id="MobiDB-lite"/>
    </source>
</evidence>
<dbReference type="InterPro" id="IPR028325">
    <property type="entry name" value="VG_K_chnl"/>
</dbReference>
<feature type="region of interest" description="Disordered" evidence="11">
    <location>
        <begin position="1"/>
        <end position="30"/>
    </location>
</feature>
<dbReference type="Proteomes" id="UP001230188">
    <property type="component" value="Unassembled WGS sequence"/>
</dbReference>
<keyword evidence="8" id="KW-0406">Ion transport</keyword>
<keyword evidence="6" id="KW-0630">Potassium</keyword>
<organism evidence="14 15">
    <name type="scientific">Chrysophaeum taylorii</name>
    <dbReference type="NCBI Taxonomy" id="2483200"/>
    <lineage>
        <taxon>Eukaryota</taxon>
        <taxon>Sar</taxon>
        <taxon>Stramenopiles</taxon>
        <taxon>Ochrophyta</taxon>
        <taxon>Pelagophyceae</taxon>
        <taxon>Pelagomonadales</taxon>
        <taxon>Pelagomonadaceae</taxon>
        <taxon>Chrysophaeum</taxon>
    </lineage>
</organism>
<evidence type="ECO:0000256" key="8">
    <source>
        <dbReference type="ARBA" id="ARBA00023065"/>
    </source>
</evidence>
<evidence type="ECO:0000313" key="15">
    <source>
        <dbReference type="Proteomes" id="UP001230188"/>
    </source>
</evidence>
<evidence type="ECO:0000259" key="13">
    <source>
        <dbReference type="Pfam" id="PF00520"/>
    </source>
</evidence>
<feature type="transmembrane region" description="Helical" evidence="12">
    <location>
        <begin position="172"/>
        <end position="192"/>
    </location>
</feature>